<gene>
    <name evidence="7" type="ORF">LIP_3165</name>
</gene>
<protein>
    <submittedName>
        <fullName evidence="7">Heptaprenyl diphosphate synthase subunit II</fullName>
    </submittedName>
</protein>
<dbReference type="PANTHER" id="PTHR12001">
    <property type="entry name" value="GERANYLGERANYL PYROPHOSPHATE SYNTHASE"/>
    <property type="match status" value="1"/>
</dbReference>
<accession>A0A0K2SPR1</accession>
<sequence>MVYEPMEKAEARLLAAFDDAPPEARAIALHLVQGGGKRVRPLLVLLSARLFGEDLEPAIPVAAASEMIHMATLVHDDVIDEADTRRGRPTAGRLWGNVNAVLSGDALLARALVMLTRESRPEIVQIMSEMVYRMCEGEIIQNARAADPEQEERDYFDRIERKTALFFAACCQAGALAGGASPDQAKRLWHFGRSVGMAFQVIDDLLDVVADGETIGKPAGRDLAEGVITLPILYLLKHPHHRRAVRPLLDGGIPGTGEIQTILRLVRENGATEYTYQTALRFAGEAKDWLDELPATPLRQVLASVADFSVERRV</sequence>
<organism evidence="7 8">
    <name type="scientific">Limnochorda pilosa</name>
    <dbReference type="NCBI Taxonomy" id="1555112"/>
    <lineage>
        <taxon>Bacteria</taxon>
        <taxon>Bacillati</taxon>
        <taxon>Bacillota</taxon>
        <taxon>Limnochordia</taxon>
        <taxon>Limnochordales</taxon>
        <taxon>Limnochordaceae</taxon>
        <taxon>Limnochorda</taxon>
    </lineage>
</organism>
<dbReference type="EMBL" id="AP014924">
    <property type="protein sequence ID" value="BAS28992.1"/>
    <property type="molecule type" value="Genomic_DNA"/>
</dbReference>
<dbReference type="GO" id="GO:0004659">
    <property type="term" value="F:prenyltransferase activity"/>
    <property type="evidence" value="ECO:0007669"/>
    <property type="project" value="InterPro"/>
</dbReference>
<reference evidence="8" key="1">
    <citation type="submission" date="2015-07" db="EMBL/GenBank/DDBJ databases">
        <title>Complete genome sequence and phylogenetic analysis of Limnochorda pilosa.</title>
        <authorList>
            <person name="Watanabe M."/>
            <person name="Kojima H."/>
            <person name="Fukui M."/>
        </authorList>
    </citation>
    <scope>NUCLEOTIDE SEQUENCE [LARGE SCALE GENOMIC DNA]</scope>
    <source>
        <strain evidence="8">HC45</strain>
    </source>
</reference>
<comment type="similarity">
    <text evidence="2 6">Belongs to the FPP/GGPP synthase family.</text>
</comment>
<dbReference type="InterPro" id="IPR008949">
    <property type="entry name" value="Isoprenoid_synthase_dom_sf"/>
</dbReference>
<dbReference type="GO" id="GO:0008299">
    <property type="term" value="P:isoprenoid biosynthetic process"/>
    <property type="evidence" value="ECO:0007669"/>
    <property type="project" value="InterPro"/>
</dbReference>
<dbReference type="Proteomes" id="UP000065807">
    <property type="component" value="Chromosome"/>
</dbReference>
<dbReference type="STRING" id="1555112.LIP_3165"/>
<dbReference type="GO" id="GO:0046872">
    <property type="term" value="F:metal ion binding"/>
    <property type="evidence" value="ECO:0007669"/>
    <property type="project" value="UniProtKB-KW"/>
</dbReference>
<keyword evidence="8" id="KW-1185">Reference proteome</keyword>
<evidence type="ECO:0000256" key="6">
    <source>
        <dbReference type="RuleBase" id="RU004466"/>
    </source>
</evidence>
<reference evidence="8" key="2">
    <citation type="journal article" date="2016" name="Int. J. Syst. Evol. Microbiol.">
        <title>Complete genome sequence and cell structure of Limnochorda pilosa, a Gram-negative spore-former within the phylum Firmicutes.</title>
        <authorList>
            <person name="Watanabe M."/>
            <person name="Kojima H."/>
            <person name="Fukui M."/>
        </authorList>
    </citation>
    <scope>NUCLEOTIDE SEQUENCE [LARGE SCALE GENOMIC DNA]</scope>
    <source>
        <strain evidence="8">HC45</strain>
    </source>
</reference>
<keyword evidence="4" id="KW-0479">Metal-binding</keyword>
<evidence type="ECO:0000313" key="7">
    <source>
        <dbReference type="EMBL" id="BAS28992.1"/>
    </source>
</evidence>
<evidence type="ECO:0000256" key="2">
    <source>
        <dbReference type="ARBA" id="ARBA00006706"/>
    </source>
</evidence>
<dbReference type="PATRIC" id="fig|1555112.3.peg.3213"/>
<dbReference type="SUPFAM" id="SSF48576">
    <property type="entry name" value="Terpenoid synthases"/>
    <property type="match status" value="1"/>
</dbReference>
<evidence type="ECO:0000313" key="8">
    <source>
        <dbReference type="Proteomes" id="UP000065807"/>
    </source>
</evidence>
<dbReference type="InterPro" id="IPR033749">
    <property type="entry name" value="Polyprenyl_synt_CS"/>
</dbReference>
<dbReference type="PANTHER" id="PTHR12001:SF69">
    <property type="entry name" value="ALL TRANS-POLYPRENYL-DIPHOSPHATE SYNTHASE PDSS1"/>
    <property type="match status" value="1"/>
</dbReference>
<dbReference type="PROSITE" id="PS00444">
    <property type="entry name" value="POLYPRENYL_SYNTHASE_2"/>
    <property type="match status" value="1"/>
</dbReference>
<dbReference type="SFLD" id="SFLDS00005">
    <property type="entry name" value="Isoprenoid_Synthase_Type_I"/>
    <property type="match status" value="1"/>
</dbReference>
<keyword evidence="3 6" id="KW-0808">Transferase</keyword>
<name>A0A0K2SPR1_LIMPI</name>
<dbReference type="CDD" id="cd00685">
    <property type="entry name" value="Trans_IPPS_HT"/>
    <property type="match status" value="1"/>
</dbReference>
<evidence type="ECO:0000256" key="1">
    <source>
        <dbReference type="ARBA" id="ARBA00001946"/>
    </source>
</evidence>
<dbReference type="KEGG" id="lpil:LIP_3165"/>
<keyword evidence="5" id="KW-0460">Magnesium</keyword>
<comment type="cofactor">
    <cofactor evidence="1">
        <name>Mg(2+)</name>
        <dbReference type="ChEBI" id="CHEBI:18420"/>
    </cofactor>
</comment>
<evidence type="ECO:0000256" key="4">
    <source>
        <dbReference type="ARBA" id="ARBA00022723"/>
    </source>
</evidence>
<evidence type="ECO:0000256" key="3">
    <source>
        <dbReference type="ARBA" id="ARBA00022679"/>
    </source>
</evidence>
<dbReference type="PROSITE" id="PS00723">
    <property type="entry name" value="POLYPRENYL_SYNTHASE_1"/>
    <property type="match status" value="1"/>
</dbReference>
<proteinExistence type="inferred from homology"/>
<dbReference type="InterPro" id="IPR000092">
    <property type="entry name" value="Polyprenyl_synt"/>
</dbReference>
<dbReference type="AlphaFoldDB" id="A0A0K2SPR1"/>
<dbReference type="Gene3D" id="1.10.600.10">
    <property type="entry name" value="Farnesyl Diphosphate Synthase"/>
    <property type="match status" value="1"/>
</dbReference>
<dbReference type="Pfam" id="PF00348">
    <property type="entry name" value="polyprenyl_synt"/>
    <property type="match status" value="1"/>
</dbReference>
<evidence type="ECO:0000256" key="5">
    <source>
        <dbReference type="ARBA" id="ARBA00022842"/>
    </source>
</evidence>